<dbReference type="PANTHER" id="PTHR42718:SF46">
    <property type="entry name" value="BLR6921 PROTEIN"/>
    <property type="match status" value="1"/>
</dbReference>
<keyword evidence="3" id="KW-1003">Cell membrane</keyword>
<keyword evidence="4 7" id="KW-0812">Transmembrane</keyword>
<feature type="transmembrane region" description="Helical" evidence="7">
    <location>
        <begin position="257"/>
        <end position="275"/>
    </location>
</feature>
<dbReference type="Gene3D" id="1.20.1250.20">
    <property type="entry name" value="MFS general substrate transporter like domains"/>
    <property type="match status" value="1"/>
</dbReference>
<keyword evidence="5 7" id="KW-1133">Transmembrane helix</keyword>
<accession>A0ABV4P579</accession>
<dbReference type="PROSITE" id="PS00216">
    <property type="entry name" value="SUGAR_TRANSPORT_1"/>
    <property type="match status" value="1"/>
</dbReference>
<feature type="transmembrane region" description="Helical" evidence="7">
    <location>
        <begin position="38"/>
        <end position="58"/>
    </location>
</feature>
<feature type="transmembrane region" description="Helical" evidence="7">
    <location>
        <begin position="295"/>
        <end position="316"/>
    </location>
</feature>
<feature type="domain" description="Major facilitator superfamily (MFS) profile" evidence="8">
    <location>
        <begin position="40"/>
        <end position="481"/>
    </location>
</feature>
<evidence type="ECO:0000256" key="3">
    <source>
        <dbReference type="ARBA" id="ARBA00022475"/>
    </source>
</evidence>
<dbReference type="PANTHER" id="PTHR42718">
    <property type="entry name" value="MAJOR FACILITATOR SUPERFAMILY MULTIDRUG TRANSPORTER MFSC"/>
    <property type="match status" value="1"/>
</dbReference>
<evidence type="ECO:0000256" key="7">
    <source>
        <dbReference type="SAM" id="Phobius"/>
    </source>
</evidence>
<proteinExistence type="predicted"/>
<evidence type="ECO:0000256" key="5">
    <source>
        <dbReference type="ARBA" id="ARBA00022989"/>
    </source>
</evidence>
<dbReference type="InterPro" id="IPR020846">
    <property type="entry name" value="MFS_dom"/>
</dbReference>
<dbReference type="InterPro" id="IPR005829">
    <property type="entry name" value="Sugar_transporter_CS"/>
</dbReference>
<dbReference type="PROSITE" id="PS50850">
    <property type="entry name" value="MFS"/>
    <property type="match status" value="1"/>
</dbReference>
<dbReference type="CDD" id="cd17321">
    <property type="entry name" value="MFS_MMR_MDR_like"/>
    <property type="match status" value="1"/>
</dbReference>
<dbReference type="EMBL" id="JBGMEK010000100">
    <property type="protein sequence ID" value="MFA0813494.1"/>
    <property type="molecule type" value="Genomic_DNA"/>
</dbReference>
<feature type="transmembrane region" description="Helical" evidence="7">
    <location>
        <begin position="454"/>
        <end position="477"/>
    </location>
</feature>
<name>A0ABV4P579_9GAMM</name>
<feature type="transmembrane region" description="Helical" evidence="7">
    <location>
        <begin position="360"/>
        <end position="379"/>
    </location>
</feature>
<comment type="subcellular location">
    <subcellularLocation>
        <location evidence="1">Cell membrane</location>
        <topology evidence="1">Multi-pass membrane protein</topology>
    </subcellularLocation>
</comment>
<gene>
    <name evidence="9" type="ORF">ACCI49_21605</name>
</gene>
<dbReference type="InterPro" id="IPR011701">
    <property type="entry name" value="MFS"/>
</dbReference>
<feature type="transmembrane region" description="Helical" evidence="7">
    <location>
        <begin position="192"/>
        <end position="214"/>
    </location>
</feature>
<feature type="transmembrane region" description="Helical" evidence="7">
    <location>
        <begin position="425"/>
        <end position="448"/>
    </location>
</feature>
<dbReference type="Pfam" id="PF07690">
    <property type="entry name" value="MFS_1"/>
    <property type="match status" value="1"/>
</dbReference>
<keyword evidence="2" id="KW-0813">Transport</keyword>
<dbReference type="PRINTS" id="PR01036">
    <property type="entry name" value="TCRTETB"/>
</dbReference>
<comment type="caution">
    <text evidence="9">The sequence shown here is derived from an EMBL/GenBank/DDBJ whole genome shotgun (WGS) entry which is preliminary data.</text>
</comment>
<protein>
    <submittedName>
        <fullName evidence="9">MFS transporter</fullName>
    </submittedName>
</protein>
<sequence>MILAVPKSTVDLLAQFQIIEVKKQPMTTCNRPLSGQHYWGLFVLFLAVFLVAGDFTAFPPALPRIAENFSIDITAVHWVVNAYSLAYGVLIVTSGRLADIYGRKNIFFTGIAIFALSSLAGGLALETWVLLTSRALMGLGGALIWSAILGMAYNLLPGQRAGLAGGFTLAALGFAAACGPVIGGFFSEYLSWRWILFMNIPLALLTACLCWQKYPAEMSVGEHNKVDYVGVITLSVSLFFFLLGMDIFAQYGLEHPLFLLLLVFALLTAFLFVAAERWAKNNALIPVDLVRNQSFMAAGLSVLLVAVAFFETLVYIPLLLIKVYKFTALQAGVALLPMMIASGTFAFFSGLLYERVGKKVLICIGALGMSLGLFCLASLSGKVNYIYLVPGLLLIGICLGVYSPAIVTAAMTVVDSSESSLAGAIIYMFRFLGGAFGLGFNAIILSLAPDIATGIRSAFMVDGFITLAGFFVSLFYFKGSTTRIFKR</sequence>
<keyword evidence="10" id="KW-1185">Reference proteome</keyword>
<feature type="transmembrane region" description="Helical" evidence="7">
    <location>
        <begin position="385"/>
        <end position="413"/>
    </location>
</feature>
<dbReference type="InterPro" id="IPR036259">
    <property type="entry name" value="MFS_trans_sf"/>
</dbReference>
<evidence type="ECO:0000256" key="1">
    <source>
        <dbReference type="ARBA" id="ARBA00004651"/>
    </source>
</evidence>
<evidence type="ECO:0000259" key="8">
    <source>
        <dbReference type="PROSITE" id="PS50850"/>
    </source>
</evidence>
<dbReference type="RefSeq" id="WP_371841306.1">
    <property type="nucleotide sequence ID" value="NZ_JBGMEK010000100.1"/>
</dbReference>
<keyword evidence="6 7" id="KW-0472">Membrane</keyword>
<dbReference type="Proteomes" id="UP001569428">
    <property type="component" value="Unassembled WGS sequence"/>
</dbReference>
<feature type="transmembrane region" description="Helical" evidence="7">
    <location>
        <begin position="163"/>
        <end position="186"/>
    </location>
</feature>
<evidence type="ECO:0000256" key="4">
    <source>
        <dbReference type="ARBA" id="ARBA00022692"/>
    </source>
</evidence>
<evidence type="ECO:0000256" key="6">
    <source>
        <dbReference type="ARBA" id="ARBA00023136"/>
    </source>
</evidence>
<organism evidence="9 10">
    <name type="scientific">Microbulbifer epialgicus</name>
    <dbReference type="NCBI Taxonomy" id="393907"/>
    <lineage>
        <taxon>Bacteria</taxon>
        <taxon>Pseudomonadati</taxon>
        <taxon>Pseudomonadota</taxon>
        <taxon>Gammaproteobacteria</taxon>
        <taxon>Cellvibrionales</taxon>
        <taxon>Microbulbiferaceae</taxon>
        <taxon>Microbulbifer</taxon>
    </lineage>
</organism>
<evidence type="ECO:0000256" key="2">
    <source>
        <dbReference type="ARBA" id="ARBA00022448"/>
    </source>
</evidence>
<dbReference type="Gene3D" id="1.20.1720.10">
    <property type="entry name" value="Multidrug resistance protein D"/>
    <property type="match status" value="1"/>
</dbReference>
<dbReference type="SUPFAM" id="SSF103473">
    <property type="entry name" value="MFS general substrate transporter"/>
    <property type="match status" value="1"/>
</dbReference>
<feature type="transmembrane region" description="Helical" evidence="7">
    <location>
        <begin position="105"/>
        <end position="129"/>
    </location>
</feature>
<feature type="transmembrane region" description="Helical" evidence="7">
    <location>
        <begin position="78"/>
        <end position="98"/>
    </location>
</feature>
<feature type="transmembrane region" description="Helical" evidence="7">
    <location>
        <begin position="226"/>
        <end position="245"/>
    </location>
</feature>
<evidence type="ECO:0000313" key="9">
    <source>
        <dbReference type="EMBL" id="MFA0813494.1"/>
    </source>
</evidence>
<feature type="transmembrane region" description="Helical" evidence="7">
    <location>
        <begin position="135"/>
        <end position="156"/>
    </location>
</feature>
<reference evidence="9 10" key="1">
    <citation type="submission" date="2024-08" db="EMBL/GenBank/DDBJ databases">
        <authorList>
            <person name="Ishaq N."/>
        </authorList>
    </citation>
    <scope>NUCLEOTIDE SEQUENCE [LARGE SCALE GENOMIC DNA]</scope>
    <source>
        <strain evidence="9 10">DSM 18651</strain>
    </source>
</reference>
<feature type="transmembrane region" description="Helical" evidence="7">
    <location>
        <begin position="328"/>
        <end position="353"/>
    </location>
</feature>
<evidence type="ECO:0000313" key="10">
    <source>
        <dbReference type="Proteomes" id="UP001569428"/>
    </source>
</evidence>